<name>A0A7V1P386_DESA2</name>
<feature type="binding site" evidence="9">
    <location>
        <position position="103"/>
    </location>
    <ligand>
        <name>ATP</name>
        <dbReference type="ChEBI" id="CHEBI:30616"/>
    </ligand>
</feature>
<organism evidence="11 12">
    <name type="scientific">Desulfofervidus auxilii</name>
    <dbReference type="NCBI Taxonomy" id="1621989"/>
    <lineage>
        <taxon>Bacteria</taxon>
        <taxon>Pseudomonadati</taxon>
        <taxon>Thermodesulfobacteriota</taxon>
        <taxon>Candidatus Desulfofervidia</taxon>
        <taxon>Candidatus Desulfofervidales</taxon>
        <taxon>Candidatus Desulfofervidaceae</taxon>
        <taxon>Candidatus Desulfofervidus</taxon>
    </lineage>
</organism>
<comment type="function">
    <text evidence="9">Reversibly transfers an adenylyl group from ATP to 4'-phosphopantetheine, yielding dephospho-CoA (dPCoA) and pyrophosphate.</text>
</comment>
<evidence type="ECO:0000256" key="5">
    <source>
        <dbReference type="ARBA" id="ARBA00022840"/>
    </source>
</evidence>
<dbReference type="HAMAP" id="MF_00151">
    <property type="entry name" value="PPAT_bact"/>
    <property type="match status" value="1"/>
</dbReference>
<feature type="domain" description="Cytidyltransferase-like" evidence="10">
    <location>
        <begin position="6"/>
        <end position="138"/>
    </location>
</feature>
<comment type="similarity">
    <text evidence="9">Belongs to the bacterial CoaD family.</text>
</comment>
<evidence type="ECO:0000256" key="9">
    <source>
        <dbReference type="HAMAP-Rule" id="MF_00151"/>
    </source>
</evidence>
<dbReference type="Proteomes" id="UP000070560">
    <property type="component" value="Chromosome"/>
</dbReference>
<accession>A0A7V1P386</accession>
<feature type="binding site" evidence="9">
    <location>
        <position position="10"/>
    </location>
    <ligand>
        <name>substrate</name>
    </ligand>
</feature>
<dbReference type="InterPro" id="IPR004821">
    <property type="entry name" value="Cyt_trans-like"/>
</dbReference>
<dbReference type="AlphaFoldDB" id="A0A7V1P386"/>
<evidence type="ECO:0000256" key="3">
    <source>
        <dbReference type="ARBA" id="ARBA00022695"/>
    </source>
</evidence>
<feature type="binding site" evidence="9">
    <location>
        <position position="42"/>
    </location>
    <ligand>
        <name>substrate</name>
    </ligand>
</feature>
<evidence type="ECO:0000313" key="11">
    <source>
        <dbReference type="EMBL" id="AMM40137.1"/>
    </source>
</evidence>
<evidence type="ECO:0000256" key="1">
    <source>
        <dbReference type="ARBA" id="ARBA00022490"/>
    </source>
</evidence>
<dbReference type="InterPro" id="IPR001980">
    <property type="entry name" value="PPAT"/>
</dbReference>
<dbReference type="PANTHER" id="PTHR21342:SF1">
    <property type="entry name" value="PHOSPHOPANTETHEINE ADENYLYLTRANSFERASE"/>
    <property type="match status" value="1"/>
</dbReference>
<dbReference type="RefSeq" id="WP_066060436.1">
    <property type="nucleotide sequence ID" value="NZ_CP013015.1"/>
</dbReference>
<dbReference type="PANTHER" id="PTHR21342">
    <property type="entry name" value="PHOSPHOPANTETHEINE ADENYLYLTRANSFERASE"/>
    <property type="match status" value="1"/>
</dbReference>
<dbReference type="InterPro" id="IPR014729">
    <property type="entry name" value="Rossmann-like_a/b/a_fold"/>
</dbReference>
<feature type="binding site" evidence="9">
    <location>
        <begin position="93"/>
        <end position="95"/>
    </location>
    <ligand>
        <name>ATP</name>
        <dbReference type="ChEBI" id="CHEBI:30616"/>
    </ligand>
</feature>
<evidence type="ECO:0000256" key="7">
    <source>
        <dbReference type="ARBA" id="ARBA00022993"/>
    </source>
</evidence>
<dbReference type="GO" id="GO:0004595">
    <property type="term" value="F:pantetheine-phosphate adenylyltransferase activity"/>
    <property type="evidence" value="ECO:0007669"/>
    <property type="project" value="UniProtKB-UniRule"/>
</dbReference>
<feature type="binding site" evidence="9">
    <location>
        <position position="18"/>
    </location>
    <ligand>
        <name>ATP</name>
        <dbReference type="ChEBI" id="CHEBI:30616"/>
    </ligand>
</feature>
<comment type="subcellular location">
    <subcellularLocation>
        <location evidence="9">Cytoplasm</location>
    </subcellularLocation>
</comment>
<evidence type="ECO:0000256" key="2">
    <source>
        <dbReference type="ARBA" id="ARBA00022679"/>
    </source>
</evidence>
<keyword evidence="2 9" id="KW-0808">Transferase</keyword>
<keyword evidence="6 9" id="KW-0460">Magnesium</keyword>
<evidence type="ECO:0000313" key="12">
    <source>
        <dbReference type="Proteomes" id="UP000070560"/>
    </source>
</evidence>
<dbReference type="NCBIfam" id="TIGR01510">
    <property type="entry name" value="coaD_prev_kdtB"/>
    <property type="match status" value="1"/>
</dbReference>
<feature type="binding site" evidence="9">
    <location>
        <begin position="128"/>
        <end position="134"/>
    </location>
    <ligand>
        <name>ATP</name>
        <dbReference type="ChEBI" id="CHEBI:30616"/>
    </ligand>
</feature>
<keyword evidence="5 9" id="KW-0067">ATP-binding</keyword>
<dbReference type="SUPFAM" id="SSF52374">
    <property type="entry name" value="Nucleotidylyl transferase"/>
    <property type="match status" value="1"/>
</dbReference>
<dbReference type="NCBIfam" id="TIGR00125">
    <property type="entry name" value="cyt_tran_rel"/>
    <property type="match status" value="1"/>
</dbReference>
<dbReference type="GO" id="GO:0005524">
    <property type="term" value="F:ATP binding"/>
    <property type="evidence" value="ECO:0007669"/>
    <property type="project" value="UniProtKB-KW"/>
</dbReference>
<dbReference type="OrthoDB" id="9806661at2"/>
<dbReference type="Pfam" id="PF01467">
    <property type="entry name" value="CTP_transf_like"/>
    <property type="match status" value="1"/>
</dbReference>
<keyword evidence="7 9" id="KW-0173">Coenzyme A biosynthesis</keyword>
<dbReference type="KEGG" id="daw:HS1_000331"/>
<gene>
    <name evidence="9" type="primary">coaD</name>
    <name evidence="11" type="ORF">HS1_000331</name>
</gene>
<evidence type="ECO:0000256" key="4">
    <source>
        <dbReference type="ARBA" id="ARBA00022741"/>
    </source>
</evidence>
<comment type="cofactor">
    <cofactor evidence="9">
        <name>Mg(2+)</name>
        <dbReference type="ChEBI" id="CHEBI:18420"/>
    </cofactor>
</comment>
<feature type="site" description="Transition state stabilizer" evidence="9">
    <location>
        <position position="18"/>
    </location>
</feature>
<dbReference type="EMBL" id="CP013015">
    <property type="protein sequence ID" value="AMM40137.1"/>
    <property type="molecule type" value="Genomic_DNA"/>
</dbReference>
<comment type="subunit">
    <text evidence="9">Homohexamer.</text>
</comment>
<dbReference type="CDD" id="cd02163">
    <property type="entry name" value="PPAT"/>
    <property type="match status" value="1"/>
</dbReference>
<dbReference type="UniPathway" id="UPA00241">
    <property type="reaction ID" value="UER00355"/>
</dbReference>
<keyword evidence="4 9" id="KW-0547">Nucleotide-binding</keyword>
<evidence type="ECO:0000256" key="6">
    <source>
        <dbReference type="ARBA" id="ARBA00022842"/>
    </source>
</evidence>
<dbReference type="GO" id="GO:0005737">
    <property type="term" value="C:cytoplasm"/>
    <property type="evidence" value="ECO:0007669"/>
    <property type="project" value="UniProtKB-SubCell"/>
</dbReference>
<comment type="catalytic activity">
    <reaction evidence="8 9">
        <text>(R)-4'-phosphopantetheine + ATP + H(+) = 3'-dephospho-CoA + diphosphate</text>
        <dbReference type="Rhea" id="RHEA:19801"/>
        <dbReference type="ChEBI" id="CHEBI:15378"/>
        <dbReference type="ChEBI" id="CHEBI:30616"/>
        <dbReference type="ChEBI" id="CHEBI:33019"/>
        <dbReference type="ChEBI" id="CHEBI:57328"/>
        <dbReference type="ChEBI" id="CHEBI:61723"/>
        <dbReference type="EC" id="2.7.7.3"/>
    </reaction>
</comment>
<evidence type="ECO:0000256" key="8">
    <source>
        <dbReference type="ARBA" id="ARBA00029346"/>
    </source>
</evidence>
<feature type="binding site" evidence="9">
    <location>
        <begin position="10"/>
        <end position="11"/>
    </location>
    <ligand>
        <name>ATP</name>
        <dbReference type="ChEBI" id="CHEBI:30616"/>
    </ligand>
</feature>
<comment type="pathway">
    <text evidence="9">Cofactor biosynthesis; coenzyme A biosynthesis; CoA from (R)-pantothenate: step 4/5.</text>
</comment>
<reference evidence="11 12" key="1">
    <citation type="submission" date="2015-10" db="EMBL/GenBank/DDBJ databases">
        <title>Candidatus Desulfofervidus auxilii, a hydrogenotrophic sulfate-reducing bacterium involved in the thermophilic anaerobic oxidation of methane.</title>
        <authorList>
            <person name="Krukenberg V."/>
            <person name="Richter M."/>
            <person name="Wegener G."/>
        </authorList>
    </citation>
    <scope>NUCLEOTIDE SEQUENCE [LARGE SCALE GENOMIC DNA]</scope>
    <source>
        <strain evidence="11 12">HS1</strain>
    </source>
</reference>
<keyword evidence="12" id="KW-1185">Reference proteome</keyword>
<dbReference type="Gene3D" id="3.40.50.620">
    <property type="entry name" value="HUPs"/>
    <property type="match status" value="1"/>
</dbReference>
<dbReference type="EC" id="2.7.7.3" evidence="9"/>
<dbReference type="GO" id="GO:0015937">
    <property type="term" value="P:coenzyme A biosynthetic process"/>
    <property type="evidence" value="ECO:0007669"/>
    <property type="project" value="UniProtKB-UniRule"/>
</dbReference>
<keyword evidence="1 9" id="KW-0963">Cytoplasm</keyword>
<sequence>METTAVYPGSFDPITNGHLSLVKRGLLIFDKIIVAIAENPDKKPVFTANERLEMTKQAILETISEADRVEVDIFKGLLVNYVQKKGANIILRGLRAVSDFDYELQLALMNRRLNRNIQSVFLMTDFKWLFLSSTIVKEAARLGGNVEGLVPDIVYHKLQEKFRKTI</sequence>
<protein>
    <recommendedName>
        <fullName evidence="9">Phosphopantetheine adenylyltransferase</fullName>
        <ecNumber evidence="9">2.7.7.3</ecNumber>
    </recommendedName>
    <alternativeName>
        <fullName evidence="9">Dephospho-CoA pyrophosphorylase</fullName>
    </alternativeName>
    <alternativeName>
        <fullName evidence="9">Pantetheine-phosphate adenylyltransferase</fullName>
        <shortName evidence="9">PPAT</shortName>
    </alternativeName>
</protein>
<keyword evidence="3 9" id="KW-0548">Nucleotidyltransferase</keyword>
<dbReference type="PRINTS" id="PR01020">
    <property type="entry name" value="LPSBIOSNTHSS"/>
</dbReference>
<evidence type="ECO:0000259" key="10">
    <source>
        <dbReference type="Pfam" id="PF01467"/>
    </source>
</evidence>
<proteinExistence type="inferred from homology"/>
<feature type="binding site" evidence="9">
    <location>
        <position position="92"/>
    </location>
    <ligand>
        <name>substrate</name>
    </ligand>
</feature>
<feature type="binding site" evidence="9">
    <location>
        <position position="78"/>
    </location>
    <ligand>
        <name>substrate</name>
    </ligand>
</feature>